<gene>
    <name evidence="1" type="ORF">HPT29_028435</name>
</gene>
<organism evidence="1 2">
    <name type="scientific">Microvirga terrae</name>
    <dbReference type="NCBI Taxonomy" id="2740529"/>
    <lineage>
        <taxon>Bacteria</taxon>
        <taxon>Pseudomonadati</taxon>
        <taxon>Pseudomonadota</taxon>
        <taxon>Alphaproteobacteria</taxon>
        <taxon>Hyphomicrobiales</taxon>
        <taxon>Methylobacteriaceae</taxon>
        <taxon>Microvirga</taxon>
    </lineage>
</organism>
<keyword evidence="1" id="KW-0614">Plasmid</keyword>
<dbReference type="Proteomes" id="UP001017257">
    <property type="component" value="Plasmid pR24_3"/>
</dbReference>
<geneLocation type="plasmid" evidence="1 2">
    <name>pR24_3</name>
</geneLocation>
<protein>
    <submittedName>
        <fullName evidence="1">Uncharacterized protein</fullName>
    </submittedName>
</protein>
<name>A0ABY5S4K3_9HYPH</name>
<keyword evidence="2" id="KW-1185">Reference proteome</keyword>
<evidence type="ECO:0000313" key="2">
    <source>
        <dbReference type="Proteomes" id="UP001017257"/>
    </source>
</evidence>
<proteinExistence type="predicted"/>
<sequence length="47" mass="5092">MATPSIAKGDRIEINGEDKAELEANLIAEADFSEEEASKIINEIVES</sequence>
<dbReference type="EMBL" id="CP102848">
    <property type="protein sequence ID" value="UVF22882.1"/>
    <property type="molecule type" value="Genomic_DNA"/>
</dbReference>
<dbReference type="RefSeq" id="WP_259061138.1">
    <property type="nucleotide sequence ID" value="NZ_CP102848.1"/>
</dbReference>
<reference evidence="1" key="1">
    <citation type="submission" date="2022-08" db="EMBL/GenBank/DDBJ databases">
        <title>Microvirga terrae sp. nov., isolated from soil.</title>
        <authorList>
            <person name="Kim K.H."/>
            <person name="Seo Y.L."/>
            <person name="Kim J.M."/>
            <person name="Lee J.K."/>
            <person name="Han D.M."/>
            <person name="Jeon C.O."/>
        </authorList>
    </citation>
    <scope>NUCLEOTIDE SEQUENCE</scope>
    <source>
        <strain evidence="1">R24</strain>
        <plasmid evidence="1">pR24_3</plasmid>
    </source>
</reference>
<accession>A0ABY5S4K3</accession>
<evidence type="ECO:0000313" key="1">
    <source>
        <dbReference type="EMBL" id="UVF22882.1"/>
    </source>
</evidence>